<dbReference type="CDD" id="cd04182">
    <property type="entry name" value="GT_2_like_f"/>
    <property type="match status" value="1"/>
</dbReference>
<feature type="domain" description="MobA-like NTP transferase" evidence="1">
    <location>
        <begin position="6"/>
        <end position="164"/>
    </location>
</feature>
<dbReference type="GO" id="GO:0016779">
    <property type="term" value="F:nucleotidyltransferase activity"/>
    <property type="evidence" value="ECO:0007669"/>
    <property type="project" value="UniProtKB-ARBA"/>
</dbReference>
<dbReference type="PANTHER" id="PTHR43777:SF1">
    <property type="entry name" value="MOLYBDENUM COFACTOR CYTIDYLYLTRANSFERASE"/>
    <property type="match status" value="1"/>
</dbReference>
<protein>
    <recommendedName>
        <fullName evidence="1">MobA-like NTP transferase domain-containing protein</fullName>
    </recommendedName>
</protein>
<evidence type="ECO:0000313" key="2">
    <source>
        <dbReference type="EMBL" id="GEP45059.1"/>
    </source>
</evidence>
<dbReference type="InterPro" id="IPR025877">
    <property type="entry name" value="MobA-like_NTP_Trfase"/>
</dbReference>
<comment type="caution">
    <text evidence="2">The sequence shown here is derived from an EMBL/GenBank/DDBJ whole genome shotgun (WGS) entry which is preliminary data.</text>
</comment>
<dbReference type="Pfam" id="PF12804">
    <property type="entry name" value="NTP_transf_3"/>
    <property type="match status" value="1"/>
</dbReference>
<dbReference type="RefSeq" id="WP_146853600.1">
    <property type="nucleotide sequence ID" value="NZ_BKAG01000041.1"/>
</dbReference>
<evidence type="ECO:0000259" key="1">
    <source>
        <dbReference type="Pfam" id="PF12804"/>
    </source>
</evidence>
<organism evidence="2 3">
    <name type="scientific">Brevifollis gellanilyticus</name>
    <dbReference type="NCBI Taxonomy" id="748831"/>
    <lineage>
        <taxon>Bacteria</taxon>
        <taxon>Pseudomonadati</taxon>
        <taxon>Verrucomicrobiota</taxon>
        <taxon>Verrucomicrobiia</taxon>
        <taxon>Verrucomicrobiales</taxon>
        <taxon>Verrucomicrobiaceae</taxon>
    </lineage>
</organism>
<dbReference type="PANTHER" id="PTHR43777">
    <property type="entry name" value="MOLYBDENUM COFACTOR CYTIDYLYLTRANSFERASE"/>
    <property type="match status" value="1"/>
</dbReference>
<dbReference type="InterPro" id="IPR029044">
    <property type="entry name" value="Nucleotide-diphossugar_trans"/>
</dbReference>
<proteinExistence type="predicted"/>
<dbReference type="AlphaFoldDB" id="A0A512ME96"/>
<gene>
    <name evidence="2" type="ORF">BGE01nite_43500</name>
</gene>
<evidence type="ECO:0000313" key="3">
    <source>
        <dbReference type="Proteomes" id="UP000321577"/>
    </source>
</evidence>
<dbReference type="EMBL" id="BKAG01000041">
    <property type="protein sequence ID" value="GEP45059.1"/>
    <property type="molecule type" value="Genomic_DNA"/>
</dbReference>
<reference evidence="2 3" key="1">
    <citation type="submission" date="2019-07" db="EMBL/GenBank/DDBJ databases">
        <title>Whole genome shotgun sequence of Brevifollis gellanilyticus NBRC 108608.</title>
        <authorList>
            <person name="Hosoyama A."/>
            <person name="Uohara A."/>
            <person name="Ohji S."/>
            <person name="Ichikawa N."/>
        </authorList>
    </citation>
    <scope>NUCLEOTIDE SEQUENCE [LARGE SCALE GENOMIC DNA]</scope>
    <source>
        <strain evidence="2 3">NBRC 108608</strain>
    </source>
</reference>
<dbReference type="SUPFAM" id="SSF53448">
    <property type="entry name" value="Nucleotide-diphospho-sugar transferases"/>
    <property type="match status" value="1"/>
</dbReference>
<dbReference type="OrthoDB" id="285216at2"/>
<accession>A0A512ME96</accession>
<dbReference type="Gene3D" id="3.90.550.10">
    <property type="entry name" value="Spore Coat Polysaccharide Biosynthesis Protein SpsA, Chain A"/>
    <property type="match status" value="1"/>
</dbReference>
<keyword evidence="3" id="KW-1185">Reference proteome</keyword>
<dbReference type="Proteomes" id="UP000321577">
    <property type="component" value="Unassembled WGS sequence"/>
</dbReference>
<name>A0A512ME96_9BACT</name>
<sequence length="192" mass="20311">MRRIGGIILAAGGSTRLGEPKQLLTSNGETLVHAAVRAAQDGGCDIVCVVTGHEREAVENAVADLHPLLVHNENWQRGMGRSLRLGLNAIHSASAVVVLACDQPAVNRDVIRGLVEQQAQTGSAIVASSYAGTLGIPALFDQSCFAELQALPDDRGAKAVIKADAGRVTTYSFEDGVLDLDTLEDVMTWRAR</sequence>